<keyword evidence="3" id="KW-1185">Reference proteome</keyword>
<protein>
    <submittedName>
        <fullName evidence="2">Uncharacterized protein</fullName>
    </submittedName>
</protein>
<dbReference type="OrthoDB" id="7866726at2"/>
<keyword evidence="1" id="KW-0175">Coiled coil</keyword>
<sequence>MRPDLDPRRRAVFIFYQRYQELDRAWQRAQRDALSWFPSGARPKGLLIGAPGSKLRRLYEQRDRARSQLEAAQRKFDEARHRHALRITVLALPSA</sequence>
<dbReference type="AlphaFoldDB" id="A0A1N7NYA6"/>
<name>A0A1N7NYA6_9RHOB</name>
<evidence type="ECO:0000313" key="2">
    <source>
        <dbReference type="EMBL" id="SIT03268.1"/>
    </source>
</evidence>
<proteinExistence type="predicted"/>
<organism evidence="2 3">
    <name type="scientific">Roseivivax lentus</name>
    <dbReference type="NCBI Taxonomy" id="633194"/>
    <lineage>
        <taxon>Bacteria</taxon>
        <taxon>Pseudomonadati</taxon>
        <taxon>Pseudomonadota</taxon>
        <taxon>Alphaproteobacteria</taxon>
        <taxon>Rhodobacterales</taxon>
        <taxon>Roseobacteraceae</taxon>
        <taxon>Roseivivax</taxon>
    </lineage>
</organism>
<dbReference type="Proteomes" id="UP000186684">
    <property type="component" value="Unassembled WGS sequence"/>
</dbReference>
<accession>A0A1N7NYA6</accession>
<dbReference type="STRING" id="633194.SAMN05421759_11122"/>
<feature type="coiled-coil region" evidence="1">
    <location>
        <begin position="55"/>
        <end position="82"/>
    </location>
</feature>
<dbReference type="EMBL" id="FTOQ01000011">
    <property type="protein sequence ID" value="SIT03268.1"/>
    <property type="molecule type" value="Genomic_DNA"/>
</dbReference>
<reference evidence="3" key="1">
    <citation type="submission" date="2017-01" db="EMBL/GenBank/DDBJ databases">
        <authorList>
            <person name="Varghese N."/>
            <person name="Submissions S."/>
        </authorList>
    </citation>
    <scope>NUCLEOTIDE SEQUENCE [LARGE SCALE GENOMIC DNA]</scope>
    <source>
        <strain evidence="3">DSM 29430</strain>
    </source>
</reference>
<evidence type="ECO:0000256" key="1">
    <source>
        <dbReference type="SAM" id="Coils"/>
    </source>
</evidence>
<evidence type="ECO:0000313" key="3">
    <source>
        <dbReference type="Proteomes" id="UP000186684"/>
    </source>
</evidence>
<dbReference type="RefSeq" id="WP_076449308.1">
    <property type="nucleotide sequence ID" value="NZ_FTOQ01000011.1"/>
</dbReference>
<gene>
    <name evidence="2" type="ORF">SAMN05421759_11122</name>
</gene>